<dbReference type="SUPFAM" id="SSF50729">
    <property type="entry name" value="PH domain-like"/>
    <property type="match status" value="1"/>
</dbReference>
<evidence type="ECO:0000256" key="1">
    <source>
        <dbReference type="SAM" id="MobiDB-lite"/>
    </source>
</evidence>
<sequence length="105" mass="11786">DQHYWWDLLHSRSELEGRPEKVYQFCNSTSEAKSDFMKVIRQTIRESVRKMIIPFSSNTHHLSNSPNVRPYSSSPASNSPILPSESKTVGGAANIASSYQSPSSQ</sequence>
<gene>
    <name evidence="3" type="primary">ORF28803</name>
</gene>
<name>A0A0B6YL29_9EUPU</name>
<proteinExistence type="predicted"/>
<reference evidence="3" key="1">
    <citation type="submission" date="2014-12" db="EMBL/GenBank/DDBJ databases">
        <title>Insight into the proteome of Arion vulgaris.</title>
        <authorList>
            <person name="Aradska J."/>
            <person name="Bulat T."/>
            <person name="Smidak R."/>
            <person name="Sarate P."/>
            <person name="Gangsoo J."/>
            <person name="Sialana F."/>
            <person name="Bilban M."/>
            <person name="Lubec G."/>
        </authorList>
    </citation>
    <scope>NUCLEOTIDE SEQUENCE</scope>
    <source>
        <tissue evidence="3">Skin</tissue>
    </source>
</reference>
<dbReference type="Gene3D" id="2.30.29.30">
    <property type="entry name" value="Pleckstrin-homology domain (PH domain)/Phosphotyrosine-binding domain (PTB)"/>
    <property type="match status" value="1"/>
</dbReference>
<dbReference type="EMBL" id="HACG01010039">
    <property type="protein sequence ID" value="CEK56904.1"/>
    <property type="molecule type" value="Transcribed_RNA"/>
</dbReference>
<dbReference type="InterPro" id="IPR055230">
    <property type="entry name" value="PH_Tiam1/2"/>
</dbReference>
<feature type="non-terminal residue" evidence="3">
    <location>
        <position position="1"/>
    </location>
</feature>
<dbReference type="GO" id="GO:0005085">
    <property type="term" value="F:guanyl-nucleotide exchange factor activity"/>
    <property type="evidence" value="ECO:0007669"/>
    <property type="project" value="InterPro"/>
</dbReference>
<feature type="domain" description="Tiam1/2 second PH-like" evidence="2">
    <location>
        <begin position="2"/>
        <end position="51"/>
    </location>
</feature>
<evidence type="ECO:0000259" key="2">
    <source>
        <dbReference type="Pfam" id="PF23014"/>
    </source>
</evidence>
<feature type="compositionally biased region" description="Polar residues" evidence="1">
    <location>
        <begin position="95"/>
        <end position="105"/>
    </location>
</feature>
<dbReference type="InterPro" id="IPR043537">
    <property type="entry name" value="Tiam1/Tiam2/Sif"/>
</dbReference>
<feature type="region of interest" description="Disordered" evidence="1">
    <location>
        <begin position="55"/>
        <end position="105"/>
    </location>
</feature>
<protein>
    <recommendedName>
        <fullName evidence="2">Tiam1/2 second PH-like domain-containing protein</fullName>
    </recommendedName>
</protein>
<evidence type="ECO:0000313" key="3">
    <source>
        <dbReference type="EMBL" id="CEK56904.1"/>
    </source>
</evidence>
<dbReference type="GO" id="GO:0007264">
    <property type="term" value="P:small GTPase-mediated signal transduction"/>
    <property type="evidence" value="ECO:0007669"/>
    <property type="project" value="InterPro"/>
</dbReference>
<dbReference type="PANTHER" id="PTHR46001">
    <property type="entry name" value="TIAM (MAMMALIAN TUMOR INVASION AND METASTASIS FACTOR) HOMOLOG"/>
    <property type="match status" value="1"/>
</dbReference>
<feature type="non-terminal residue" evidence="3">
    <location>
        <position position="105"/>
    </location>
</feature>
<feature type="compositionally biased region" description="Polar residues" evidence="1">
    <location>
        <begin position="55"/>
        <end position="87"/>
    </location>
</feature>
<organism evidence="3">
    <name type="scientific">Arion vulgaris</name>
    <dbReference type="NCBI Taxonomy" id="1028688"/>
    <lineage>
        <taxon>Eukaryota</taxon>
        <taxon>Metazoa</taxon>
        <taxon>Spiralia</taxon>
        <taxon>Lophotrochozoa</taxon>
        <taxon>Mollusca</taxon>
        <taxon>Gastropoda</taxon>
        <taxon>Heterobranchia</taxon>
        <taxon>Euthyneura</taxon>
        <taxon>Panpulmonata</taxon>
        <taxon>Eupulmonata</taxon>
        <taxon>Stylommatophora</taxon>
        <taxon>Helicina</taxon>
        <taxon>Arionoidea</taxon>
        <taxon>Arionidae</taxon>
        <taxon>Arion</taxon>
    </lineage>
</organism>
<dbReference type="InterPro" id="IPR011993">
    <property type="entry name" value="PH-like_dom_sf"/>
</dbReference>
<dbReference type="PANTHER" id="PTHR46001:SF3">
    <property type="entry name" value="PROTEIN STILL LIFE, ISOFORM SIF TYPE 1"/>
    <property type="match status" value="1"/>
</dbReference>
<dbReference type="Pfam" id="PF23014">
    <property type="entry name" value="PH_Tiam1"/>
    <property type="match status" value="1"/>
</dbReference>
<dbReference type="AlphaFoldDB" id="A0A0B6YL29"/>
<accession>A0A0B6YL29</accession>